<dbReference type="Pfam" id="PF01553">
    <property type="entry name" value="Acyltransferase"/>
    <property type="match status" value="1"/>
</dbReference>
<evidence type="ECO:0000256" key="5">
    <source>
        <dbReference type="ARBA" id="ARBA00022989"/>
    </source>
</evidence>
<keyword evidence="4 8" id="KW-0812">Transmembrane</keyword>
<evidence type="ECO:0000313" key="10">
    <source>
        <dbReference type="EMBL" id="MQL97812.1"/>
    </source>
</evidence>
<evidence type="ECO:0000259" key="9">
    <source>
        <dbReference type="SMART" id="SM00563"/>
    </source>
</evidence>
<dbReference type="Pfam" id="PF23270">
    <property type="entry name" value="HAD_RAM2_N"/>
    <property type="match status" value="1"/>
</dbReference>
<evidence type="ECO:0000256" key="3">
    <source>
        <dbReference type="ARBA" id="ARBA00022679"/>
    </source>
</evidence>
<dbReference type="GO" id="GO:0090447">
    <property type="term" value="F:glycerol-3-phosphate 2-O-acyltransferase activity"/>
    <property type="evidence" value="ECO:0007669"/>
    <property type="project" value="TreeGrafter"/>
</dbReference>
<keyword evidence="6 8" id="KW-0472">Membrane</keyword>
<feature type="non-terminal residue" evidence="10">
    <location>
        <position position="1"/>
    </location>
</feature>
<sequence length="502" mass="54939">GSSVASVASLRQLEAKTKRRRSHEQEPAMAMAEADSVVAELEGTLLKDQDPFPYFMLLALEASGLVRFALLLLLYPLLLLFRAAGRGDLALRLMVFAAAAGAREAEIAAAARAVLPRFYMDDVDAEAWRVYASCGKRVVVTALPRVMVEWFAREHLGAGVVVGAELVITRHGRATGLLMRQEDSVADRVQTLFEAGHRPGVGLGRPNPAPSFLSLCKEQRHPPFTACSSLHSNQPTPPPPVIFHDGRLVRRPTPATALLTLLWMPFGVLLALVRMAVGVVVLVPVWNMPYLIPVFGGKLVVRGRPPPPATTGVLFVCTHRTLMDPLAITVALGRRVTAVTYSISRLSELLSPIRTVRLSRTREVDAGRIAAELARGDLVLCPEGTTCREPFLLRFSMLFAELTDRIVPVAIDYKVGFFHPTTATGWKAMDPLFFFMNPRPAYEVTFLSQLPEEATCSAGRSPLDVANYVQRVLAAALGFECTNYTRRDKYRILAGNDGSLSS</sequence>
<name>A0A843VGI2_COLES</name>
<comment type="caution">
    <text evidence="10">The sequence shown here is derived from an EMBL/GenBank/DDBJ whole genome shotgun (WGS) entry which is preliminary data.</text>
</comment>
<evidence type="ECO:0000313" key="11">
    <source>
        <dbReference type="Proteomes" id="UP000652761"/>
    </source>
</evidence>
<dbReference type="SUPFAM" id="SSF69593">
    <property type="entry name" value="Glycerol-3-phosphate (1)-acyltransferase"/>
    <property type="match status" value="1"/>
</dbReference>
<organism evidence="10 11">
    <name type="scientific">Colocasia esculenta</name>
    <name type="common">Wild taro</name>
    <name type="synonym">Arum esculentum</name>
    <dbReference type="NCBI Taxonomy" id="4460"/>
    <lineage>
        <taxon>Eukaryota</taxon>
        <taxon>Viridiplantae</taxon>
        <taxon>Streptophyta</taxon>
        <taxon>Embryophyta</taxon>
        <taxon>Tracheophyta</taxon>
        <taxon>Spermatophyta</taxon>
        <taxon>Magnoliopsida</taxon>
        <taxon>Liliopsida</taxon>
        <taxon>Araceae</taxon>
        <taxon>Aroideae</taxon>
        <taxon>Colocasieae</taxon>
        <taxon>Colocasia</taxon>
    </lineage>
</organism>
<proteinExistence type="inferred from homology"/>
<dbReference type="PANTHER" id="PTHR15486:SF54">
    <property type="entry name" value="GLYCEROL-3-PHOSPHATE ACYLTRANSFERASE 7"/>
    <property type="match status" value="1"/>
</dbReference>
<evidence type="ECO:0000256" key="6">
    <source>
        <dbReference type="ARBA" id="ARBA00023136"/>
    </source>
</evidence>
<evidence type="ECO:0000256" key="7">
    <source>
        <dbReference type="SAM" id="MobiDB-lite"/>
    </source>
</evidence>
<evidence type="ECO:0000256" key="4">
    <source>
        <dbReference type="ARBA" id="ARBA00022692"/>
    </source>
</evidence>
<feature type="region of interest" description="Disordered" evidence="7">
    <location>
        <begin position="1"/>
        <end position="28"/>
    </location>
</feature>
<feature type="transmembrane region" description="Helical" evidence="8">
    <location>
        <begin position="54"/>
        <end position="81"/>
    </location>
</feature>
<dbReference type="SMART" id="SM00563">
    <property type="entry name" value="PlsC"/>
    <property type="match status" value="1"/>
</dbReference>
<dbReference type="EMBL" id="NMUH01002103">
    <property type="protein sequence ID" value="MQL97812.1"/>
    <property type="molecule type" value="Genomic_DNA"/>
</dbReference>
<dbReference type="GO" id="GO:0016791">
    <property type="term" value="F:phosphatase activity"/>
    <property type="evidence" value="ECO:0007669"/>
    <property type="project" value="TreeGrafter"/>
</dbReference>
<comment type="similarity">
    <text evidence="2">Belongs to the GPAT/DAPAT family.</text>
</comment>
<protein>
    <recommendedName>
        <fullName evidence="9">Phospholipid/glycerol acyltransferase domain-containing protein</fullName>
    </recommendedName>
</protein>
<comment type="subcellular location">
    <subcellularLocation>
        <location evidence="1">Membrane</location>
        <topology evidence="1">Multi-pass membrane protein</topology>
    </subcellularLocation>
</comment>
<dbReference type="PANTHER" id="PTHR15486">
    <property type="entry name" value="ANCIENT UBIQUITOUS PROTEIN"/>
    <property type="match status" value="1"/>
</dbReference>
<evidence type="ECO:0000256" key="1">
    <source>
        <dbReference type="ARBA" id="ARBA00004141"/>
    </source>
</evidence>
<keyword evidence="5 8" id="KW-1133">Transmembrane helix</keyword>
<gene>
    <name evidence="10" type="ORF">Taro_030520</name>
</gene>
<dbReference type="InterPro" id="IPR056462">
    <property type="entry name" value="HAD_RAM2/GPAT1-8"/>
</dbReference>
<accession>A0A843VGI2</accession>
<dbReference type="GO" id="GO:0010143">
    <property type="term" value="P:cutin biosynthetic process"/>
    <property type="evidence" value="ECO:0007669"/>
    <property type="project" value="TreeGrafter"/>
</dbReference>
<dbReference type="AlphaFoldDB" id="A0A843VGI2"/>
<evidence type="ECO:0000256" key="2">
    <source>
        <dbReference type="ARBA" id="ARBA00007937"/>
    </source>
</evidence>
<feature type="transmembrane region" description="Helical" evidence="8">
    <location>
        <begin position="257"/>
        <end position="286"/>
    </location>
</feature>
<reference evidence="10" key="1">
    <citation type="submission" date="2017-07" db="EMBL/GenBank/DDBJ databases">
        <title>Taro Niue Genome Assembly and Annotation.</title>
        <authorList>
            <person name="Atibalentja N."/>
            <person name="Keating K."/>
            <person name="Fields C.J."/>
        </authorList>
    </citation>
    <scope>NUCLEOTIDE SEQUENCE</scope>
    <source>
        <strain evidence="10">Niue_2</strain>
        <tissue evidence="10">Leaf</tissue>
    </source>
</reference>
<dbReference type="InterPro" id="IPR002123">
    <property type="entry name" value="Plipid/glycerol_acylTrfase"/>
</dbReference>
<dbReference type="GO" id="GO:0016020">
    <property type="term" value="C:membrane"/>
    <property type="evidence" value="ECO:0007669"/>
    <property type="project" value="UniProtKB-SubCell"/>
</dbReference>
<feature type="domain" description="Phospholipid/glycerol acyltransferase" evidence="9">
    <location>
        <begin position="313"/>
        <end position="414"/>
    </location>
</feature>
<dbReference type="OrthoDB" id="1854593at2759"/>
<dbReference type="Proteomes" id="UP000652761">
    <property type="component" value="Unassembled WGS sequence"/>
</dbReference>
<keyword evidence="11" id="KW-1185">Reference proteome</keyword>
<evidence type="ECO:0000256" key="8">
    <source>
        <dbReference type="SAM" id="Phobius"/>
    </source>
</evidence>
<dbReference type="CDD" id="cd06551">
    <property type="entry name" value="LPLAT"/>
    <property type="match status" value="1"/>
</dbReference>
<keyword evidence="3" id="KW-0808">Transferase</keyword>